<organism evidence="2 3">
    <name type="scientific">Pythium insidiosum</name>
    <name type="common">Pythiosis disease agent</name>
    <dbReference type="NCBI Taxonomy" id="114742"/>
    <lineage>
        <taxon>Eukaryota</taxon>
        <taxon>Sar</taxon>
        <taxon>Stramenopiles</taxon>
        <taxon>Oomycota</taxon>
        <taxon>Peronosporomycetes</taxon>
        <taxon>Pythiales</taxon>
        <taxon>Pythiaceae</taxon>
        <taxon>Pythium</taxon>
    </lineage>
</organism>
<evidence type="ECO:0000313" key="2">
    <source>
        <dbReference type="EMBL" id="KAJ0393236.1"/>
    </source>
</evidence>
<keyword evidence="3" id="KW-1185">Reference proteome</keyword>
<evidence type="ECO:0000256" key="1">
    <source>
        <dbReference type="SAM" id="Phobius"/>
    </source>
</evidence>
<name>A0AAD5LTY8_PYTIN</name>
<keyword evidence="1" id="KW-1133">Transmembrane helix</keyword>
<keyword evidence="1" id="KW-0472">Membrane</keyword>
<dbReference type="EMBL" id="JAKCXM010000514">
    <property type="protein sequence ID" value="KAJ0393236.1"/>
    <property type="molecule type" value="Genomic_DNA"/>
</dbReference>
<proteinExistence type="predicted"/>
<gene>
    <name evidence="2" type="ORF">P43SY_004490</name>
</gene>
<dbReference type="InterPro" id="IPR032675">
    <property type="entry name" value="LRR_dom_sf"/>
</dbReference>
<dbReference type="AlphaFoldDB" id="A0AAD5LTY8"/>
<protein>
    <submittedName>
        <fullName evidence="2">Uncharacterized protein</fullName>
    </submittedName>
</protein>
<feature type="transmembrane region" description="Helical" evidence="1">
    <location>
        <begin position="74"/>
        <end position="95"/>
    </location>
</feature>
<dbReference type="Gene3D" id="3.80.10.10">
    <property type="entry name" value="Ribonuclease Inhibitor"/>
    <property type="match status" value="1"/>
</dbReference>
<dbReference type="Proteomes" id="UP001209570">
    <property type="component" value="Unassembled WGS sequence"/>
</dbReference>
<feature type="transmembrane region" description="Helical" evidence="1">
    <location>
        <begin position="206"/>
        <end position="225"/>
    </location>
</feature>
<sequence length="550" mass="61282">MQAVAPQLPVIPAPPTRPKAHPFIWLSVTSIHSVCFVYAGFIGLLYVRLPIDGAALISTMELYSVAVPSKNFKVVAAAYFVLAIVHVLILLRITYASVRFRGLLLSPPEDGSSVSMLRTLYNRITRSVKQSVKRSSVSRRTSSMLAGDAKLRSISNAALKSVKAYSAASNVTDPNYGKLHAIREIVETAFLTTQAYKSSYRVASPWINSVQIFLLVLNCWSFTLIDRLLRSSIGWTRLLCQYIHLCIDITIHIIIPLFLFLPYARIFNPEIGEFGTEFWYTDRWLVRVFNEFPMIFVTSLFDGVSKLFIVELTPIYQDLRNMVGFKVYNSTISRWNADAAITAQHHTRIMFVFLAATNMSEFPPGLYDVDFPPHLADIEICRSNLASLPDAVADVWPFGLFLILEELQLPAIPPVLAKLRPFFLSLAGNNITSLPTFVLQNPILLFLRVSGNPLSALPELTANDTIVPPVGWMWASLTNISDVPSWLDLDAMGTLDANETPLCARLLALDESSAMDAKTAALKRLVRCYPEGGESNINHFPIKVEPVINA</sequence>
<comment type="caution">
    <text evidence="2">The sequence shown here is derived from an EMBL/GenBank/DDBJ whole genome shotgun (WGS) entry which is preliminary data.</text>
</comment>
<accession>A0AAD5LTY8</accession>
<keyword evidence="1" id="KW-0812">Transmembrane</keyword>
<dbReference type="SUPFAM" id="SSF52058">
    <property type="entry name" value="L domain-like"/>
    <property type="match status" value="1"/>
</dbReference>
<feature type="transmembrane region" description="Helical" evidence="1">
    <location>
        <begin position="245"/>
        <end position="264"/>
    </location>
</feature>
<evidence type="ECO:0000313" key="3">
    <source>
        <dbReference type="Proteomes" id="UP001209570"/>
    </source>
</evidence>
<feature type="transmembrane region" description="Helical" evidence="1">
    <location>
        <begin position="23"/>
        <end position="47"/>
    </location>
</feature>
<reference evidence="2" key="1">
    <citation type="submission" date="2021-12" db="EMBL/GenBank/DDBJ databases">
        <title>Prjna785345.</title>
        <authorList>
            <person name="Rujirawat T."/>
            <person name="Krajaejun T."/>
        </authorList>
    </citation>
    <scope>NUCLEOTIDE SEQUENCE</scope>
    <source>
        <strain evidence="2">Pi057C3</strain>
    </source>
</reference>